<comment type="function">
    <text evidence="7">May be involved in the degradation of misfolded endoplasmic reticulum (ER) luminal proteins.</text>
</comment>
<feature type="region of interest" description="Disordered" evidence="8">
    <location>
        <begin position="244"/>
        <end position="285"/>
    </location>
</feature>
<dbReference type="PANTHER" id="PTHR11009">
    <property type="entry name" value="DER1-LIKE PROTEIN, DERLIN"/>
    <property type="match status" value="1"/>
</dbReference>
<evidence type="ECO:0000256" key="4">
    <source>
        <dbReference type="ARBA" id="ARBA00022824"/>
    </source>
</evidence>
<evidence type="ECO:0000313" key="10">
    <source>
        <dbReference type="Proteomes" id="UP001530377"/>
    </source>
</evidence>
<feature type="compositionally biased region" description="Gly residues" evidence="8">
    <location>
        <begin position="269"/>
        <end position="285"/>
    </location>
</feature>
<comment type="caution">
    <text evidence="9">The sequence shown here is derived from an EMBL/GenBank/DDBJ whole genome shotgun (WGS) entry which is preliminary data.</text>
</comment>
<sequence>MPPANNVQGLDDTGGPQAWFQSLPLVTRYWFGAALITTCAGNFGLVSPMKFIYIWDNIWENFEVWRFLTPFLFVGSFNFNTLMALYMLQSFSQRYEMEPYNTGAGGGTADYVFAIMFGTVMTFLSYPLMVMLMPTPPIFARTLMFFVLYVWSKRHPTSPTSIWGVEMKAIHLPFAYVILSVLMGGMYSDLLHGIAVGHLFYFLVDVAPIVYGKDFLHTPQFLIDQLGVGAYVAPAPTASAGARGGAFGNNTWQAPGRANPPADPTRPARGGGHNWGSGGQRLGGT</sequence>
<dbReference type="GO" id="GO:0005789">
    <property type="term" value="C:endoplasmic reticulum membrane"/>
    <property type="evidence" value="ECO:0007669"/>
    <property type="project" value="UniProtKB-SubCell"/>
</dbReference>
<keyword evidence="3 7" id="KW-0812">Transmembrane</keyword>
<comment type="similarity">
    <text evidence="2 7">Belongs to the derlin family.</text>
</comment>
<evidence type="ECO:0000256" key="1">
    <source>
        <dbReference type="ARBA" id="ARBA00004477"/>
    </source>
</evidence>
<dbReference type="Pfam" id="PF04511">
    <property type="entry name" value="DER1"/>
    <property type="match status" value="1"/>
</dbReference>
<dbReference type="GO" id="GO:0006950">
    <property type="term" value="P:response to stress"/>
    <property type="evidence" value="ECO:0007669"/>
    <property type="project" value="UniProtKB-ARBA"/>
</dbReference>
<feature type="transmembrane region" description="Helical" evidence="7">
    <location>
        <begin position="29"/>
        <end position="55"/>
    </location>
</feature>
<dbReference type="InterPro" id="IPR035952">
    <property type="entry name" value="Rhomboid-like_sf"/>
</dbReference>
<keyword evidence="10" id="KW-1185">Reference proteome</keyword>
<feature type="transmembrane region" description="Helical" evidence="7">
    <location>
        <begin position="109"/>
        <end position="129"/>
    </location>
</feature>
<name>A0ABD3RSQ1_9STRA</name>
<gene>
    <name evidence="9" type="ORF">ACHAXA_004879</name>
</gene>
<keyword evidence="5 7" id="KW-1133">Transmembrane helix</keyword>
<protein>
    <recommendedName>
        <fullName evidence="7">Derlin</fullName>
    </recommendedName>
</protein>
<evidence type="ECO:0000256" key="2">
    <source>
        <dbReference type="ARBA" id="ARBA00008917"/>
    </source>
</evidence>
<evidence type="ECO:0000256" key="5">
    <source>
        <dbReference type="ARBA" id="ARBA00022989"/>
    </source>
</evidence>
<dbReference type="AlphaFoldDB" id="A0ABD3RSQ1"/>
<proteinExistence type="inferred from homology"/>
<feature type="transmembrane region" description="Helical" evidence="7">
    <location>
        <begin position="67"/>
        <end position="88"/>
    </location>
</feature>
<dbReference type="InterPro" id="IPR007599">
    <property type="entry name" value="DER1"/>
</dbReference>
<evidence type="ECO:0000313" key="9">
    <source>
        <dbReference type="EMBL" id="KAL3815699.1"/>
    </source>
</evidence>
<reference evidence="9 10" key="1">
    <citation type="submission" date="2024-10" db="EMBL/GenBank/DDBJ databases">
        <title>Updated reference genomes for cyclostephanoid diatoms.</title>
        <authorList>
            <person name="Roberts W.R."/>
            <person name="Alverson A.J."/>
        </authorList>
    </citation>
    <scope>NUCLEOTIDE SEQUENCE [LARGE SCALE GENOMIC DNA]</scope>
    <source>
        <strain evidence="9 10">AJA228-03</strain>
    </source>
</reference>
<evidence type="ECO:0000256" key="7">
    <source>
        <dbReference type="RuleBase" id="RU363059"/>
    </source>
</evidence>
<feature type="transmembrane region" description="Helical" evidence="7">
    <location>
        <begin position="135"/>
        <end position="151"/>
    </location>
</feature>
<dbReference type="SUPFAM" id="SSF144091">
    <property type="entry name" value="Rhomboid-like"/>
    <property type="match status" value="1"/>
</dbReference>
<feature type="transmembrane region" description="Helical" evidence="7">
    <location>
        <begin position="163"/>
        <end position="184"/>
    </location>
</feature>
<evidence type="ECO:0000256" key="6">
    <source>
        <dbReference type="ARBA" id="ARBA00023136"/>
    </source>
</evidence>
<evidence type="ECO:0000256" key="3">
    <source>
        <dbReference type="ARBA" id="ARBA00022692"/>
    </source>
</evidence>
<dbReference type="EMBL" id="JALLPB020000186">
    <property type="protein sequence ID" value="KAL3815699.1"/>
    <property type="molecule type" value="Genomic_DNA"/>
</dbReference>
<evidence type="ECO:0000256" key="8">
    <source>
        <dbReference type="SAM" id="MobiDB-lite"/>
    </source>
</evidence>
<organism evidence="9 10">
    <name type="scientific">Cyclostephanos tholiformis</name>
    <dbReference type="NCBI Taxonomy" id="382380"/>
    <lineage>
        <taxon>Eukaryota</taxon>
        <taxon>Sar</taxon>
        <taxon>Stramenopiles</taxon>
        <taxon>Ochrophyta</taxon>
        <taxon>Bacillariophyta</taxon>
        <taxon>Coscinodiscophyceae</taxon>
        <taxon>Thalassiosirophycidae</taxon>
        <taxon>Stephanodiscales</taxon>
        <taxon>Stephanodiscaceae</taxon>
        <taxon>Cyclostephanos</taxon>
    </lineage>
</organism>
<comment type="subcellular location">
    <subcellularLocation>
        <location evidence="1 7">Endoplasmic reticulum membrane</location>
        <topology evidence="1 7">Multi-pass membrane protein</topology>
    </subcellularLocation>
</comment>
<keyword evidence="6 7" id="KW-0472">Membrane</keyword>
<dbReference type="Proteomes" id="UP001530377">
    <property type="component" value="Unassembled WGS sequence"/>
</dbReference>
<keyword evidence="4 7" id="KW-0256">Endoplasmic reticulum</keyword>
<accession>A0ABD3RSQ1</accession>